<keyword evidence="2" id="KW-1185">Reference proteome</keyword>
<reference evidence="2" key="1">
    <citation type="submission" date="2018-09" db="EMBL/GenBank/DDBJ databases">
        <authorList>
            <person name="Zhu H."/>
        </authorList>
    </citation>
    <scope>NUCLEOTIDE SEQUENCE [LARGE SCALE GENOMIC DNA]</scope>
    <source>
        <strain evidence="2">K1S02-23</strain>
    </source>
</reference>
<protein>
    <submittedName>
        <fullName evidence="1">HEAT repeat domain-containing protein</fullName>
    </submittedName>
</protein>
<dbReference type="Pfam" id="PF13646">
    <property type="entry name" value="HEAT_2"/>
    <property type="match status" value="1"/>
</dbReference>
<evidence type="ECO:0000313" key="2">
    <source>
        <dbReference type="Proteomes" id="UP000266327"/>
    </source>
</evidence>
<accession>A0A3A3G8E8</accession>
<comment type="caution">
    <text evidence="1">The sequence shown here is derived from an EMBL/GenBank/DDBJ whole genome shotgun (WGS) entry which is preliminary data.</text>
</comment>
<dbReference type="Gene3D" id="1.25.10.10">
    <property type="entry name" value="Leucine-rich Repeat Variant"/>
    <property type="match status" value="1"/>
</dbReference>
<dbReference type="Proteomes" id="UP000266327">
    <property type="component" value="Unassembled WGS sequence"/>
</dbReference>
<dbReference type="InterPro" id="IPR011989">
    <property type="entry name" value="ARM-like"/>
</dbReference>
<proteinExistence type="predicted"/>
<organism evidence="1 2">
    <name type="scientific">Noviherbaspirillum sedimenti</name>
    <dbReference type="NCBI Taxonomy" id="2320865"/>
    <lineage>
        <taxon>Bacteria</taxon>
        <taxon>Pseudomonadati</taxon>
        <taxon>Pseudomonadota</taxon>
        <taxon>Betaproteobacteria</taxon>
        <taxon>Burkholderiales</taxon>
        <taxon>Oxalobacteraceae</taxon>
        <taxon>Noviherbaspirillum</taxon>
    </lineage>
</organism>
<dbReference type="AlphaFoldDB" id="A0A3A3G8E8"/>
<gene>
    <name evidence="1" type="ORF">D3878_21885</name>
</gene>
<dbReference type="SUPFAM" id="SSF48371">
    <property type="entry name" value="ARM repeat"/>
    <property type="match status" value="1"/>
</dbReference>
<name>A0A3A3G8E8_9BURK</name>
<dbReference type="EMBL" id="QYUQ01000002">
    <property type="protein sequence ID" value="RJG03915.1"/>
    <property type="molecule type" value="Genomic_DNA"/>
</dbReference>
<dbReference type="InterPro" id="IPR016024">
    <property type="entry name" value="ARM-type_fold"/>
</dbReference>
<evidence type="ECO:0000313" key="1">
    <source>
        <dbReference type="EMBL" id="RJG03915.1"/>
    </source>
</evidence>
<sequence length="352" mass="37515">MVTDPAFRGRVCFSVQESLMKTITAVLYGIGFCAAVATGVWSMSADAPADGAATAAQPMTPASPERTATADHASGLWAWGNAGTSTSKTDEPLDVLLAKALKPSSKPIEGDDPRDKLRKLAKADPLVMKQLMESYDKASNSQARQLIVSLLSSIEKPEVLAFSKRLAVSRDMAERKDGFTMLQNLSGDSPEIHPIILQALHGDKSPDVIMLALAALKPPASAENNPSQASVQATDAAAIVAQLQNLTRNADPNVRLQSIMQLAQWDKADSSREQWSQALADQSPQVRQAAVTAIAQSGTQSDTVKAALIGLANNQNESKDVRGNALQVLERFTLSKDEAANFSQLRAQLLGL</sequence>